<dbReference type="InterPro" id="IPR011016">
    <property type="entry name" value="Znf_RING-CH"/>
</dbReference>
<evidence type="ECO:0000256" key="1">
    <source>
        <dbReference type="ARBA" id="ARBA00022723"/>
    </source>
</evidence>
<keyword evidence="6" id="KW-1185">Reference proteome</keyword>
<sequence length="427" mass="47964">MMDIEPTQEAQDDTSQPSCCWLCLGEGPDASGMPLVRNCSCRGSSGFVHLSCIIRYAEIDGRNSYQSMRNIGAAFQECPNCKQEFQNDLRYHLERARVSFVEREFSDDHMLYLRALIHRVRVLNAENDDDKAEGDQICFKMISIIDEMKSDDSQSDWSGEFMKMEAVVLYVIGLFHMNVGSEESLQEALKYFGSAIYLFTLLGDENNIISAKKNIAKIEAKFNGEEICCDEGNDLEFSKRQYKYWLGKLGEQHPITIRRGELLAHALYCSNQGVAAERLLTKLAAISRQVHGPTHNCTLSATSALKDVKDRRVFVDSRREWFHALKYENDGLTCVVKGPVVEFSGGSSSMQEEHMLTLSLPISDVFPGPGTPVVCQGLSESAHFNGKIGDTRGFNEGEGKFEVHFEEAGLEPAIIKHENLRIVFELP</sequence>
<feature type="domain" description="RING-CH-type" evidence="4">
    <location>
        <begin position="12"/>
        <end position="88"/>
    </location>
</feature>
<reference evidence="5" key="1">
    <citation type="submission" date="2023-06" db="EMBL/GenBank/DDBJ databases">
        <title>Survivors Of The Sea: Transcriptome response of Skeletonema marinoi to long-term dormancy.</title>
        <authorList>
            <person name="Pinder M.I.M."/>
            <person name="Kourtchenko O."/>
            <person name="Robertson E.K."/>
            <person name="Larsson T."/>
            <person name="Maumus F."/>
            <person name="Osuna-Cruz C.M."/>
            <person name="Vancaester E."/>
            <person name="Stenow R."/>
            <person name="Vandepoele K."/>
            <person name="Ploug H."/>
            <person name="Bruchert V."/>
            <person name="Godhe A."/>
            <person name="Topel M."/>
        </authorList>
    </citation>
    <scope>NUCLEOTIDE SEQUENCE</scope>
    <source>
        <strain evidence="5">R05AC</strain>
    </source>
</reference>
<dbReference type="AlphaFoldDB" id="A0AAD9D9H9"/>
<keyword evidence="3" id="KW-0862">Zinc</keyword>
<dbReference type="Gene3D" id="3.30.40.10">
    <property type="entry name" value="Zinc/RING finger domain, C3HC4 (zinc finger)"/>
    <property type="match status" value="1"/>
</dbReference>
<keyword evidence="1" id="KW-0479">Metal-binding</keyword>
<dbReference type="SMART" id="SM00744">
    <property type="entry name" value="RINGv"/>
    <property type="match status" value="1"/>
</dbReference>
<proteinExistence type="predicted"/>
<dbReference type="SUPFAM" id="SSF57850">
    <property type="entry name" value="RING/U-box"/>
    <property type="match status" value="1"/>
</dbReference>
<evidence type="ECO:0000256" key="3">
    <source>
        <dbReference type="ARBA" id="ARBA00022833"/>
    </source>
</evidence>
<dbReference type="Pfam" id="PF12906">
    <property type="entry name" value="RINGv"/>
    <property type="match status" value="1"/>
</dbReference>
<keyword evidence="2" id="KW-0863">Zinc-finger</keyword>
<evidence type="ECO:0000313" key="5">
    <source>
        <dbReference type="EMBL" id="KAK1737790.1"/>
    </source>
</evidence>
<comment type="caution">
    <text evidence="5">The sequence shown here is derived from an EMBL/GenBank/DDBJ whole genome shotgun (WGS) entry which is preliminary data.</text>
</comment>
<dbReference type="InterPro" id="IPR013083">
    <property type="entry name" value="Znf_RING/FYVE/PHD"/>
</dbReference>
<dbReference type="GO" id="GO:0008270">
    <property type="term" value="F:zinc ion binding"/>
    <property type="evidence" value="ECO:0007669"/>
    <property type="project" value="UniProtKB-KW"/>
</dbReference>
<evidence type="ECO:0000256" key="2">
    <source>
        <dbReference type="ARBA" id="ARBA00022771"/>
    </source>
</evidence>
<organism evidence="5 6">
    <name type="scientific">Skeletonema marinoi</name>
    <dbReference type="NCBI Taxonomy" id="267567"/>
    <lineage>
        <taxon>Eukaryota</taxon>
        <taxon>Sar</taxon>
        <taxon>Stramenopiles</taxon>
        <taxon>Ochrophyta</taxon>
        <taxon>Bacillariophyta</taxon>
        <taxon>Coscinodiscophyceae</taxon>
        <taxon>Thalassiosirophycidae</taxon>
        <taxon>Thalassiosirales</taxon>
        <taxon>Skeletonemataceae</taxon>
        <taxon>Skeletonema</taxon>
        <taxon>Skeletonema marinoi-dohrnii complex</taxon>
    </lineage>
</organism>
<dbReference type="EMBL" id="JATAAI010000023">
    <property type="protein sequence ID" value="KAK1737790.1"/>
    <property type="molecule type" value="Genomic_DNA"/>
</dbReference>
<accession>A0AAD9D9H9</accession>
<name>A0AAD9D9H9_9STRA</name>
<evidence type="ECO:0000259" key="4">
    <source>
        <dbReference type="PROSITE" id="PS51292"/>
    </source>
</evidence>
<dbReference type="PROSITE" id="PS51292">
    <property type="entry name" value="ZF_RING_CH"/>
    <property type="match status" value="1"/>
</dbReference>
<evidence type="ECO:0000313" key="6">
    <source>
        <dbReference type="Proteomes" id="UP001224775"/>
    </source>
</evidence>
<gene>
    <name evidence="5" type="ORF">QTG54_011562</name>
</gene>
<dbReference type="Proteomes" id="UP001224775">
    <property type="component" value="Unassembled WGS sequence"/>
</dbReference>
<protein>
    <recommendedName>
        <fullName evidence="4">RING-CH-type domain-containing protein</fullName>
    </recommendedName>
</protein>